<keyword evidence="1" id="KW-0418">Kinase</keyword>
<dbReference type="Proteomes" id="UP001589887">
    <property type="component" value="Unassembled WGS sequence"/>
</dbReference>
<evidence type="ECO:0000259" key="2">
    <source>
        <dbReference type="Pfam" id="PF13581"/>
    </source>
</evidence>
<dbReference type="RefSeq" id="WP_394322261.1">
    <property type="nucleotide sequence ID" value="NZ_JBHMQV010000009.1"/>
</dbReference>
<dbReference type="CDD" id="cd16936">
    <property type="entry name" value="HATPase_RsbW-like"/>
    <property type="match status" value="1"/>
</dbReference>
<accession>A0ABV6TSH2</accession>
<name>A0ABV6TSH2_9ACTN</name>
<dbReference type="InterPro" id="IPR036890">
    <property type="entry name" value="HATPase_C_sf"/>
</dbReference>
<keyword evidence="1" id="KW-0723">Serine/threonine-protein kinase</keyword>
<protein>
    <submittedName>
        <fullName evidence="3">ATP-binding protein</fullName>
    </submittedName>
</protein>
<keyword evidence="3" id="KW-0067">ATP-binding</keyword>
<evidence type="ECO:0000313" key="3">
    <source>
        <dbReference type="EMBL" id="MFC0847400.1"/>
    </source>
</evidence>
<reference evidence="3 4" key="1">
    <citation type="submission" date="2024-09" db="EMBL/GenBank/DDBJ databases">
        <authorList>
            <person name="Sun Q."/>
            <person name="Mori K."/>
        </authorList>
    </citation>
    <scope>NUCLEOTIDE SEQUENCE [LARGE SCALE GENOMIC DNA]</scope>
    <source>
        <strain evidence="3 4">JCM 4557</strain>
    </source>
</reference>
<dbReference type="SUPFAM" id="SSF55874">
    <property type="entry name" value="ATPase domain of HSP90 chaperone/DNA topoisomerase II/histidine kinase"/>
    <property type="match status" value="1"/>
</dbReference>
<dbReference type="InterPro" id="IPR003594">
    <property type="entry name" value="HATPase_dom"/>
</dbReference>
<sequence>MNHATHPYEAQVGGRYGMNITVGDHSARHLRRILRWYLVNWSMTAVADAAELALTELTANVVRHVPGRHCHVLILARPSGVRVELTDDCAKLPQAPARIDELAESGRGLMIVAAVTDRWGVLPHTWGGKTVWFECDVRRGGGGGG</sequence>
<dbReference type="EMBL" id="JBHMQV010000009">
    <property type="protein sequence ID" value="MFC0847400.1"/>
    <property type="molecule type" value="Genomic_DNA"/>
</dbReference>
<comment type="caution">
    <text evidence="3">The sequence shown here is derived from an EMBL/GenBank/DDBJ whole genome shotgun (WGS) entry which is preliminary data.</text>
</comment>
<organism evidence="3 4">
    <name type="scientific">Streptomyces noboritoensis</name>
    <dbReference type="NCBI Taxonomy" id="67337"/>
    <lineage>
        <taxon>Bacteria</taxon>
        <taxon>Bacillati</taxon>
        <taxon>Actinomycetota</taxon>
        <taxon>Actinomycetes</taxon>
        <taxon>Kitasatosporales</taxon>
        <taxon>Streptomycetaceae</taxon>
        <taxon>Streptomyces</taxon>
    </lineage>
</organism>
<proteinExistence type="predicted"/>
<evidence type="ECO:0000256" key="1">
    <source>
        <dbReference type="ARBA" id="ARBA00022527"/>
    </source>
</evidence>
<keyword evidence="4" id="KW-1185">Reference proteome</keyword>
<dbReference type="Gene3D" id="3.30.565.10">
    <property type="entry name" value="Histidine kinase-like ATPase, C-terminal domain"/>
    <property type="match status" value="1"/>
</dbReference>
<dbReference type="PANTHER" id="PTHR35526">
    <property type="entry name" value="ANTI-SIGMA-F FACTOR RSBW-RELATED"/>
    <property type="match status" value="1"/>
</dbReference>
<feature type="domain" description="Histidine kinase/HSP90-like ATPase" evidence="2">
    <location>
        <begin position="29"/>
        <end position="132"/>
    </location>
</feature>
<dbReference type="PANTHER" id="PTHR35526:SF3">
    <property type="entry name" value="ANTI-SIGMA-F FACTOR RSBW"/>
    <property type="match status" value="1"/>
</dbReference>
<keyword evidence="1" id="KW-0808">Transferase</keyword>
<dbReference type="Pfam" id="PF13581">
    <property type="entry name" value="HATPase_c_2"/>
    <property type="match status" value="1"/>
</dbReference>
<dbReference type="InterPro" id="IPR050267">
    <property type="entry name" value="Anti-sigma-factor_SerPK"/>
</dbReference>
<dbReference type="GO" id="GO:0005524">
    <property type="term" value="F:ATP binding"/>
    <property type="evidence" value="ECO:0007669"/>
    <property type="project" value="UniProtKB-KW"/>
</dbReference>
<evidence type="ECO:0000313" key="4">
    <source>
        <dbReference type="Proteomes" id="UP001589887"/>
    </source>
</evidence>
<gene>
    <name evidence="3" type="ORF">ACFH04_27385</name>
</gene>
<keyword evidence="3" id="KW-0547">Nucleotide-binding</keyword>